<dbReference type="EMBL" id="NEWK01000002">
    <property type="protein sequence ID" value="OXB87124.1"/>
    <property type="molecule type" value="Genomic_DNA"/>
</dbReference>
<evidence type="ECO:0000313" key="1">
    <source>
        <dbReference type="EMBL" id="OXB87124.1"/>
    </source>
</evidence>
<dbReference type="KEGG" id="gtm:GT3921_18185"/>
<reference evidence="1 2" key="1">
    <citation type="submission" date="2017-05" db="EMBL/GenBank/DDBJ databases">
        <title>The genome sequence of Geobacillus thermocatenulatus DSM 730.</title>
        <authorList>
            <person name="Ramaloko W.T."/>
            <person name="Koen N."/>
            <person name="Polliack S."/>
            <person name="Aliyu H."/>
            <person name="Lebre P."/>
            <person name="Mohr T."/>
            <person name="Oswald F."/>
            <person name="Zwick M."/>
            <person name="Neumann A."/>
            <person name="Syldatk C."/>
            <person name="Cowan D."/>
            <person name="De Maayer P."/>
        </authorList>
    </citation>
    <scope>NUCLEOTIDE SEQUENCE [LARGE SCALE GENOMIC DNA]</scope>
    <source>
        <strain evidence="1 2">BGSC 93A1</strain>
    </source>
</reference>
<name>A0A226Q566_9BACL</name>
<dbReference type="AlphaFoldDB" id="A0A226Q566"/>
<organism evidence="1 2">
    <name type="scientific">Geobacillus thermocatenulatus</name>
    <dbReference type="NCBI Taxonomy" id="33938"/>
    <lineage>
        <taxon>Bacteria</taxon>
        <taxon>Bacillati</taxon>
        <taxon>Bacillota</taxon>
        <taxon>Bacilli</taxon>
        <taxon>Bacillales</taxon>
        <taxon>Anoxybacillaceae</taxon>
        <taxon>Geobacillus</taxon>
        <taxon>Geobacillus thermoleovorans group</taxon>
    </lineage>
</organism>
<accession>A0A226Q566</accession>
<gene>
    <name evidence="1" type="ORF">B9L19_17030</name>
</gene>
<protein>
    <submittedName>
        <fullName evidence="1">Uncharacterized protein</fullName>
    </submittedName>
</protein>
<evidence type="ECO:0000313" key="2">
    <source>
        <dbReference type="Proteomes" id="UP000198378"/>
    </source>
</evidence>
<proteinExistence type="predicted"/>
<sequence length="187" mass="21511">MRMMKKIHHIIITLATILLFIFESNTVNAQVNDQAINRDKAPRVEIYDENNNLIKTINLEEKSIETDDPKTKSIIAEQTVTAQSVKKYSFGNTTFSNYVWINGGYYFYNPGIFEFELINRPEAVAVEVYKLGQVYTGKVVWRDVAGWAALDWRDTTLVKHPGSYAFRFKNDGSGTVQIKHGNLKYNY</sequence>
<dbReference type="RefSeq" id="WP_047752376.1">
    <property type="nucleotide sequence ID" value="NZ_CP018058.1"/>
</dbReference>
<dbReference type="KEGG" id="gtm:GT3921_00025"/>
<comment type="caution">
    <text evidence="1">The sequence shown here is derived from an EMBL/GenBank/DDBJ whole genome shotgun (WGS) entry which is preliminary data.</text>
</comment>
<dbReference type="Proteomes" id="UP000198378">
    <property type="component" value="Unassembled WGS sequence"/>
</dbReference>
<keyword evidence="2" id="KW-1185">Reference proteome</keyword>